<organism evidence="3 4">
    <name type="scientific">Anaerovirgula multivorans</name>
    <dbReference type="NCBI Taxonomy" id="312168"/>
    <lineage>
        <taxon>Bacteria</taxon>
        <taxon>Bacillati</taxon>
        <taxon>Bacillota</taxon>
        <taxon>Clostridia</taxon>
        <taxon>Peptostreptococcales</taxon>
        <taxon>Natronincolaceae</taxon>
        <taxon>Anaerovirgula</taxon>
    </lineage>
</organism>
<keyword evidence="4" id="KW-1185">Reference proteome</keyword>
<feature type="compositionally biased region" description="Basic and acidic residues" evidence="1">
    <location>
        <begin position="40"/>
        <end position="51"/>
    </location>
</feature>
<dbReference type="RefSeq" id="WP_089283383.1">
    <property type="nucleotide sequence ID" value="NZ_FZOJ01000012.1"/>
</dbReference>
<reference evidence="3 4" key="1">
    <citation type="submission" date="2017-06" db="EMBL/GenBank/DDBJ databases">
        <authorList>
            <person name="Kim H.J."/>
            <person name="Triplett B.A."/>
        </authorList>
    </citation>
    <scope>NUCLEOTIDE SEQUENCE [LARGE SCALE GENOMIC DNA]</scope>
    <source>
        <strain evidence="3 4">SCA</strain>
    </source>
</reference>
<dbReference type="OrthoDB" id="1953894at2"/>
<feature type="region of interest" description="Disordered" evidence="1">
    <location>
        <begin position="31"/>
        <end position="54"/>
    </location>
</feature>
<dbReference type="Proteomes" id="UP000198304">
    <property type="component" value="Unassembled WGS sequence"/>
</dbReference>
<feature type="chain" id="PRO_5013076903" evidence="2">
    <location>
        <begin position="23"/>
        <end position="182"/>
    </location>
</feature>
<evidence type="ECO:0000256" key="1">
    <source>
        <dbReference type="SAM" id="MobiDB-lite"/>
    </source>
</evidence>
<feature type="signal peptide" evidence="2">
    <location>
        <begin position="1"/>
        <end position="22"/>
    </location>
</feature>
<keyword evidence="2" id="KW-0732">Signal</keyword>
<name>A0A239FAY3_9FIRM</name>
<sequence length="182" mass="19942">MIKKLIASTVVLLIIGSSGAVAYANPTTVRVTTPEGTNTEETKTEEQEKPQQESLKLITPSRDMVVTDNNLVLAFTAPEGTTVTIDVYYNTSVANNKQNYVEAYDAIEVNVGALQRGWAEVELKKGLNKIDFTAVYKNGLEDVISRIVEVKDIDEVKKEVEKSIANKSSTEALKSIATTEDK</sequence>
<accession>A0A239FAY3</accession>
<proteinExistence type="predicted"/>
<protein>
    <submittedName>
        <fullName evidence="3">Uncharacterized protein</fullName>
    </submittedName>
</protein>
<evidence type="ECO:0000313" key="4">
    <source>
        <dbReference type="Proteomes" id="UP000198304"/>
    </source>
</evidence>
<dbReference type="EMBL" id="FZOJ01000012">
    <property type="protein sequence ID" value="SNS53322.1"/>
    <property type="molecule type" value="Genomic_DNA"/>
</dbReference>
<evidence type="ECO:0000256" key="2">
    <source>
        <dbReference type="SAM" id="SignalP"/>
    </source>
</evidence>
<dbReference type="AlphaFoldDB" id="A0A239FAY3"/>
<evidence type="ECO:0000313" key="3">
    <source>
        <dbReference type="EMBL" id="SNS53322.1"/>
    </source>
</evidence>
<gene>
    <name evidence="3" type="ORF">SAMN05446037_101269</name>
</gene>